<dbReference type="PANTHER" id="PTHR30388:SF4">
    <property type="entry name" value="MOLYBDENUM COFACTOR INSERTION CHAPERONE PAOD"/>
    <property type="match status" value="1"/>
</dbReference>
<dbReference type="RefSeq" id="WP_013809145.1">
    <property type="nucleotide sequence ID" value="NC_015564.1"/>
</dbReference>
<dbReference type="Pfam" id="PF13478">
    <property type="entry name" value="XdhC_C"/>
    <property type="match status" value="1"/>
</dbReference>
<reference evidence="3 4" key="1">
    <citation type="journal article" date="2011" name="J. Bacteriol.">
        <title>Complete genome sequence of Amycolicicoccus subflavus DQS3-9A1T, an actinomycete isolated from crude oil-polluted soil.</title>
        <authorList>
            <person name="Cai M."/>
            <person name="Chen W.M."/>
            <person name="Nie Y."/>
            <person name="Chi C.Q."/>
            <person name="Wang Y.N."/>
            <person name="Tang Y.Q."/>
            <person name="Li G.Y."/>
            <person name="Wu X.L."/>
        </authorList>
    </citation>
    <scope>NUCLEOTIDE SEQUENCE [LARGE SCALE GENOMIC DNA]</scope>
    <source>
        <strain evidence="4">DSM 45089 / DQS3-9A1</strain>
    </source>
</reference>
<feature type="domain" description="XdhC- CoxI" evidence="1">
    <location>
        <begin position="36"/>
        <end position="99"/>
    </location>
</feature>
<dbReference type="STRING" id="443218.AS9A_4364"/>
<dbReference type="InterPro" id="IPR027051">
    <property type="entry name" value="XdhC_Rossmann_dom"/>
</dbReference>
<name>F6EM16_HOYSD</name>
<dbReference type="Pfam" id="PF02625">
    <property type="entry name" value="XdhC_CoxI"/>
    <property type="match status" value="1"/>
</dbReference>
<evidence type="ECO:0000313" key="3">
    <source>
        <dbReference type="EMBL" id="AEF42797.1"/>
    </source>
</evidence>
<protein>
    <submittedName>
        <fullName evidence="3">Xanthine dehydrogenase</fullName>
    </submittedName>
</protein>
<dbReference type="InterPro" id="IPR052698">
    <property type="entry name" value="MoCofactor_Util/Proc"/>
</dbReference>
<evidence type="ECO:0000259" key="2">
    <source>
        <dbReference type="Pfam" id="PF13478"/>
    </source>
</evidence>
<dbReference type="KEGG" id="asd:AS9A_4364"/>
<evidence type="ECO:0000313" key="4">
    <source>
        <dbReference type="Proteomes" id="UP000009235"/>
    </source>
</evidence>
<dbReference type="OrthoDB" id="9815497at2"/>
<dbReference type="eggNOG" id="COG1975">
    <property type="taxonomic scope" value="Bacteria"/>
</dbReference>
<dbReference type="InterPro" id="IPR003777">
    <property type="entry name" value="XdhC_CoxI"/>
</dbReference>
<dbReference type="HOGENOM" id="CLU_041115_1_0_11"/>
<keyword evidence="4" id="KW-1185">Reference proteome</keyword>
<dbReference type="Proteomes" id="UP000009235">
    <property type="component" value="Chromosome"/>
</dbReference>
<dbReference type="PANTHER" id="PTHR30388">
    <property type="entry name" value="ALDEHYDE OXIDOREDUCTASE MOLYBDENUM COFACTOR ASSEMBLY PROTEIN"/>
    <property type="match status" value="1"/>
</dbReference>
<gene>
    <name evidence="3" type="ordered locus">AS9A_4364</name>
</gene>
<feature type="domain" description="XdhC Rossmann" evidence="2">
    <location>
        <begin position="211"/>
        <end position="359"/>
    </location>
</feature>
<dbReference type="EMBL" id="CP002786">
    <property type="protein sequence ID" value="AEF42797.1"/>
    <property type="molecule type" value="Genomic_DNA"/>
</dbReference>
<accession>F6EM16</accession>
<dbReference type="AlphaFoldDB" id="F6EM16"/>
<organism evidence="3 4">
    <name type="scientific">Hoyosella subflava (strain DSM 45089 / JCM 17490 / NBRC 109087 / DQS3-9A1)</name>
    <name type="common">Amycolicicoccus subflavus</name>
    <dbReference type="NCBI Taxonomy" id="443218"/>
    <lineage>
        <taxon>Bacteria</taxon>
        <taxon>Bacillati</taxon>
        <taxon>Actinomycetota</taxon>
        <taxon>Actinomycetes</taxon>
        <taxon>Mycobacteriales</taxon>
        <taxon>Hoyosellaceae</taxon>
        <taxon>Hoyosella</taxon>
    </lineage>
</organism>
<evidence type="ECO:0000259" key="1">
    <source>
        <dbReference type="Pfam" id="PF02625"/>
    </source>
</evidence>
<proteinExistence type="predicted"/>
<dbReference type="Gene3D" id="3.40.50.720">
    <property type="entry name" value="NAD(P)-binding Rossmann-like Domain"/>
    <property type="match status" value="1"/>
</dbReference>
<sequence length="379" mass="39664">MRSALFKDIFEKAGFDCRTGDAMRGVLTWLAAEPETGVEFALATVVSASGSVPLPVGSSMAVTRQGHVFGGVSGGCIDADVYARAEEVLATGIAQLTTYSPSVDVGNIALTCGGEIQVLVERVCGEQLRLFKKASAAVLADKAVCSAVITRSDDPGRVGLRQWLIDGEACGGTSELLGVVVSASSAAESVGLWDAVGSEAFATVLPPRPRMLIFGMSPFVAAMCEMGRMLGYTVSVCDPRGAFMERARFSAANEILIEEPATYLRNQLAAGRVDERTVILAMTHSGRFDTAVIADALRGECSPAFIGALGSAATARERKQALKELGIPPDRVDRVSMPVGLPLGGRTPREVAVAIAAELIAATRGKRGAQPAMRVEAEN</sequence>